<dbReference type="PANTHER" id="PTHR45527">
    <property type="entry name" value="NONRIBOSOMAL PEPTIDE SYNTHETASE"/>
    <property type="match status" value="1"/>
</dbReference>
<dbReference type="PANTHER" id="PTHR45527:SF1">
    <property type="entry name" value="FATTY ACID SYNTHASE"/>
    <property type="match status" value="1"/>
</dbReference>
<dbReference type="InterPro" id="IPR020845">
    <property type="entry name" value="AMP-binding_CS"/>
</dbReference>
<dbReference type="Proteomes" id="UP001597045">
    <property type="component" value="Unassembled WGS sequence"/>
</dbReference>
<dbReference type="InterPro" id="IPR023213">
    <property type="entry name" value="CAT-like_dom_sf"/>
</dbReference>
<dbReference type="Pfam" id="PF02661">
    <property type="entry name" value="Fic"/>
    <property type="match status" value="1"/>
</dbReference>
<feature type="domain" description="Fido" evidence="1">
    <location>
        <begin position="551"/>
        <end position="663"/>
    </location>
</feature>
<dbReference type="InterPro" id="IPR001242">
    <property type="entry name" value="Condensation_dom"/>
</dbReference>
<feature type="non-terminal residue" evidence="2">
    <location>
        <position position="663"/>
    </location>
</feature>
<dbReference type="InterPro" id="IPR000873">
    <property type="entry name" value="AMP-dep_synth/lig_dom"/>
</dbReference>
<dbReference type="Pfam" id="PF13274">
    <property type="entry name" value="SocA_Panacea"/>
    <property type="match status" value="1"/>
</dbReference>
<dbReference type="Gene3D" id="3.40.50.980">
    <property type="match status" value="2"/>
</dbReference>
<comment type="caution">
    <text evidence="2">The sequence shown here is derived from an EMBL/GenBank/DDBJ whole genome shotgun (WGS) entry which is preliminary data.</text>
</comment>
<proteinExistence type="predicted"/>
<dbReference type="SUPFAM" id="SSF140931">
    <property type="entry name" value="Fic-like"/>
    <property type="match status" value="1"/>
</dbReference>
<evidence type="ECO:0000313" key="3">
    <source>
        <dbReference type="Proteomes" id="UP001597045"/>
    </source>
</evidence>
<keyword evidence="3" id="KW-1185">Reference proteome</keyword>
<dbReference type="PRINTS" id="PR00154">
    <property type="entry name" value="AMPBINDING"/>
</dbReference>
<dbReference type="Gene3D" id="3.30.559.30">
    <property type="entry name" value="Nonribosomal peptide synthetase, condensation domain"/>
    <property type="match status" value="1"/>
</dbReference>
<dbReference type="PROSITE" id="PS51459">
    <property type="entry name" value="FIDO"/>
    <property type="match status" value="1"/>
</dbReference>
<evidence type="ECO:0000259" key="1">
    <source>
        <dbReference type="PROSITE" id="PS51459"/>
    </source>
</evidence>
<dbReference type="Pfam" id="PF00668">
    <property type="entry name" value="Condensation"/>
    <property type="match status" value="1"/>
</dbReference>
<dbReference type="Gene3D" id="1.10.3290.10">
    <property type="entry name" value="Fido-like domain"/>
    <property type="match status" value="1"/>
</dbReference>
<organism evidence="2 3">
    <name type="scientific">Kibdelosporangium lantanae</name>
    <dbReference type="NCBI Taxonomy" id="1497396"/>
    <lineage>
        <taxon>Bacteria</taxon>
        <taxon>Bacillati</taxon>
        <taxon>Actinomycetota</taxon>
        <taxon>Actinomycetes</taxon>
        <taxon>Pseudonocardiales</taxon>
        <taxon>Pseudonocardiaceae</taxon>
        <taxon>Kibdelosporangium</taxon>
    </lineage>
</organism>
<dbReference type="InterPro" id="IPR025272">
    <property type="entry name" value="SocA_Panacea"/>
</dbReference>
<evidence type="ECO:0000313" key="2">
    <source>
        <dbReference type="EMBL" id="MFD1046005.1"/>
    </source>
</evidence>
<dbReference type="Pfam" id="PF00501">
    <property type="entry name" value="AMP-binding"/>
    <property type="match status" value="1"/>
</dbReference>
<dbReference type="PROSITE" id="PS00455">
    <property type="entry name" value="AMP_BINDING"/>
    <property type="match status" value="1"/>
</dbReference>
<sequence>MASVDDVAAAVLARSGPVTTMKLQKLIYYCQAWHLVRTHQALFADRIEAWPQGPVVPSVYRRHRRRYSVSSWDAGNPDLLTASERDTVAWVLGKYGHMSAESLSKLTHIEPPWRIARDTGATPYVALLTVFTALMHRYTGQRDIWIGSATSSRGQAAFQEVLGYFANMMVVRTKLDHGVDFTGLLGQVRDTVLDGMEHQDFPYPMVVRQVADRRDDGSTTLFDVAFHYETAPWQAQRGLSLLGTGFEDAEIELGPVTLRPYEVPTHGSEHDLALFVEEIDGVSYCSLRYAVDLFDRETVVRMAEHLQTLAGSCVAQPTTDIGMLPMLSAAERKQLLDEWNRPDDGIATAGSCAHHVVMAQAERTPDNLAVVCEERSLTYRSLVAEAARLAAFLRSRGVGPEVKVGLFADGSCDLMVGMLGVMMSGGAYVPLDPGYPAKRVSYMLEDSAVALLLTQRHLVSTLSEVDVPKICLDDPIPDVGTVSGDEPNADNLAYIIYTSGSTGRPKGVLVEHRGVVDLDLAHRDGFAPDPDRRILLNSSISFDVSTWEWMMALGTGATLHLESVSSLVVGGLTAVVDNADVLWAENNWLDECLTQTTDTLPLAARAARAYLDVAFFHPFPDGNGRAAMLVLDFVLTRENVGLRLAAPVLMTARYINADDALDL</sequence>
<dbReference type="InterPro" id="IPR020459">
    <property type="entry name" value="AMP-binding"/>
</dbReference>
<dbReference type="EMBL" id="JBHTIS010000484">
    <property type="protein sequence ID" value="MFD1046005.1"/>
    <property type="molecule type" value="Genomic_DNA"/>
</dbReference>
<dbReference type="InterPro" id="IPR036597">
    <property type="entry name" value="Fido-like_dom_sf"/>
</dbReference>
<dbReference type="Gene3D" id="3.30.559.10">
    <property type="entry name" value="Chloramphenicol acetyltransferase-like domain"/>
    <property type="match status" value="1"/>
</dbReference>
<dbReference type="SUPFAM" id="SSF52777">
    <property type="entry name" value="CoA-dependent acyltransferases"/>
    <property type="match status" value="1"/>
</dbReference>
<reference evidence="3" key="1">
    <citation type="journal article" date="2019" name="Int. J. Syst. Evol. Microbiol.">
        <title>The Global Catalogue of Microorganisms (GCM) 10K type strain sequencing project: providing services to taxonomists for standard genome sequencing and annotation.</title>
        <authorList>
            <consortium name="The Broad Institute Genomics Platform"/>
            <consortium name="The Broad Institute Genome Sequencing Center for Infectious Disease"/>
            <person name="Wu L."/>
            <person name="Ma J."/>
        </authorList>
    </citation>
    <scope>NUCLEOTIDE SEQUENCE [LARGE SCALE GENOMIC DNA]</scope>
    <source>
        <strain evidence="3">JCM 31486</strain>
    </source>
</reference>
<protein>
    <submittedName>
        <fullName evidence="2">AMP-binding protein</fullName>
    </submittedName>
</protein>
<dbReference type="SUPFAM" id="SSF56801">
    <property type="entry name" value="Acetyl-CoA synthetase-like"/>
    <property type="match status" value="1"/>
</dbReference>
<gene>
    <name evidence="2" type="ORF">ACFQ1S_10740</name>
</gene>
<accession>A0ABW3M5L6</accession>
<name>A0ABW3M5L6_9PSEU</name>
<dbReference type="InterPro" id="IPR003812">
    <property type="entry name" value="Fido"/>
</dbReference>